<protein>
    <recommendedName>
        <fullName evidence="13">Ribulokinase</fullName>
    </recommendedName>
</protein>
<keyword evidence="6" id="KW-0119">Carbohydrate metabolism</keyword>
<evidence type="ECO:0008006" key="13">
    <source>
        <dbReference type="Google" id="ProtNLM"/>
    </source>
</evidence>
<evidence type="ECO:0000256" key="5">
    <source>
        <dbReference type="ARBA" id="ARBA00022935"/>
    </source>
</evidence>
<feature type="domain" description="Carbohydrate kinase FGGY C-terminal" evidence="10">
    <location>
        <begin position="304"/>
        <end position="492"/>
    </location>
</feature>
<dbReference type="CDD" id="cd07781">
    <property type="entry name" value="ASKHA_NBD_FGGY_L-RBK"/>
    <property type="match status" value="1"/>
</dbReference>
<evidence type="ECO:0000259" key="9">
    <source>
        <dbReference type="Pfam" id="PF00370"/>
    </source>
</evidence>
<feature type="domain" description="Carbohydrate kinase FGGY N-terminal" evidence="9">
    <location>
        <begin position="49"/>
        <end position="293"/>
    </location>
</feature>
<evidence type="ECO:0000256" key="2">
    <source>
        <dbReference type="ARBA" id="ARBA00022741"/>
    </source>
</evidence>
<evidence type="ECO:0000313" key="11">
    <source>
        <dbReference type="EMBL" id="TSJ64011.1"/>
    </source>
</evidence>
<feature type="region of interest" description="Disordered" evidence="8">
    <location>
        <begin position="1"/>
        <end position="39"/>
    </location>
</feature>
<dbReference type="PANTHER" id="PTHR43435">
    <property type="entry name" value="RIBULOKINASE"/>
    <property type="match status" value="1"/>
</dbReference>
<dbReference type="EMBL" id="VMBP01000001">
    <property type="protein sequence ID" value="TSJ64011.1"/>
    <property type="molecule type" value="Genomic_DNA"/>
</dbReference>
<keyword evidence="5" id="KW-0054">Arabinose catabolism</keyword>
<dbReference type="InterPro" id="IPR043129">
    <property type="entry name" value="ATPase_NBD"/>
</dbReference>
<organism evidence="11 12">
    <name type="scientific">Ancylobacter moscoviensis</name>
    <dbReference type="NCBI Taxonomy" id="2597768"/>
    <lineage>
        <taxon>Bacteria</taxon>
        <taxon>Pseudomonadati</taxon>
        <taxon>Pseudomonadota</taxon>
        <taxon>Alphaproteobacteria</taxon>
        <taxon>Hyphomicrobiales</taxon>
        <taxon>Xanthobacteraceae</taxon>
        <taxon>Ancylobacter</taxon>
    </lineage>
</organism>
<accession>A0ABY3DWF7</accession>
<dbReference type="InterPro" id="IPR005929">
    <property type="entry name" value="Ribulokinase"/>
</dbReference>
<comment type="similarity">
    <text evidence="7">Belongs to the FGGY kinase family.</text>
</comment>
<sequence length="553" mass="58637">MAGLSARDHQGRVAARRRRHGRTHGAGAGRLRQGGTVMNMHPRATGPLVVGLDCGTGGARAIVSDLAGHVRGTATSNYPTTHPRPGWTEQNPADWWEAACAAVREAVARAGAAPDDILAISADGTSSTLVALDEAGQPLGPAILWMDTRASAQARRMSQCGDPALARCRAGVSAEWMIPRILWIKENQPELFARTRWFVEMADYIAYRLSGRLTLGLNQASNRWFHGGLAGGWPTGFFERIGLAGITERFPSDVLALGAPIGPVAADVAETMGLGRRTLVVCGGTDAYVAMVGLDVCRPGRTAFITGSSHLVLSVTDQPGEVPGLFGPHPDCVVPGLYVLEGGQVSSGSIIKWWHDHFGTALCHGEDPYTAMIARAAGIPIGAEGLVALDFWQGNRNPYTDYDLRGAIWGLTLKHSPDHILRALIESVAYGTENILRTLSANDIAVSSLTACGGTVRSRFLLQMHADVSGVPINVPQVSEASAFGSAIVAAVGGGAFRDLPEGAGAMVREDFVIEPDREAGARYASIFEDYRATHVALAPLMHAKVRERAVPA</sequence>
<keyword evidence="4" id="KW-0067">ATP-binding</keyword>
<dbReference type="PANTHER" id="PTHR43435:SF4">
    <property type="entry name" value="FGGY CARBOHYDRATE KINASE DOMAIN-CONTAINING PROTEIN"/>
    <property type="match status" value="1"/>
</dbReference>
<dbReference type="InterPro" id="IPR018483">
    <property type="entry name" value="Carb_kinase_FGGY_CS"/>
</dbReference>
<evidence type="ECO:0000256" key="6">
    <source>
        <dbReference type="ARBA" id="ARBA00023277"/>
    </source>
</evidence>
<dbReference type="PIRSF" id="PIRSF000538">
    <property type="entry name" value="GlpK"/>
    <property type="match status" value="1"/>
</dbReference>
<dbReference type="Pfam" id="PF02782">
    <property type="entry name" value="FGGY_C"/>
    <property type="match status" value="1"/>
</dbReference>
<evidence type="ECO:0000256" key="8">
    <source>
        <dbReference type="SAM" id="MobiDB-lite"/>
    </source>
</evidence>
<name>A0ABY3DWF7_9HYPH</name>
<dbReference type="InterPro" id="IPR018485">
    <property type="entry name" value="FGGY_C"/>
</dbReference>
<reference evidence="11 12" key="1">
    <citation type="submission" date="2019-07" db="EMBL/GenBank/DDBJ databases">
        <authorList>
            <person name="Grouzdev D.S."/>
        </authorList>
    </citation>
    <scope>NUCLEOTIDE SEQUENCE [LARGE SCALE GENOMIC DNA]</scope>
    <source>
        <strain evidence="11 12">3C</strain>
    </source>
</reference>
<dbReference type="Gene3D" id="3.30.420.40">
    <property type="match status" value="2"/>
</dbReference>
<dbReference type="PROSITE" id="PS00445">
    <property type="entry name" value="FGGY_KINASES_2"/>
    <property type="match status" value="1"/>
</dbReference>
<gene>
    <name evidence="11" type="ORF">FO470_01555</name>
</gene>
<dbReference type="SUPFAM" id="SSF53067">
    <property type="entry name" value="Actin-like ATPase domain"/>
    <property type="match status" value="2"/>
</dbReference>
<evidence type="ECO:0000256" key="3">
    <source>
        <dbReference type="ARBA" id="ARBA00022777"/>
    </source>
</evidence>
<dbReference type="Pfam" id="PF00370">
    <property type="entry name" value="FGGY_N"/>
    <property type="match status" value="1"/>
</dbReference>
<evidence type="ECO:0000259" key="10">
    <source>
        <dbReference type="Pfam" id="PF02782"/>
    </source>
</evidence>
<keyword evidence="2" id="KW-0547">Nucleotide-binding</keyword>
<keyword evidence="1 7" id="KW-0808">Transferase</keyword>
<dbReference type="InterPro" id="IPR018484">
    <property type="entry name" value="FGGY_N"/>
</dbReference>
<proteinExistence type="inferred from homology"/>
<comment type="caution">
    <text evidence="11">The sequence shown here is derived from an EMBL/GenBank/DDBJ whole genome shotgun (WGS) entry which is preliminary data.</text>
</comment>
<feature type="compositionally biased region" description="Basic and acidic residues" evidence="8">
    <location>
        <begin position="1"/>
        <end position="11"/>
    </location>
</feature>
<evidence type="ECO:0000256" key="4">
    <source>
        <dbReference type="ARBA" id="ARBA00022840"/>
    </source>
</evidence>
<dbReference type="InterPro" id="IPR000577">
    <property type="entry name" value="Carb_kinase_FGGY"/>
</dbReference>
<keyword evidence="3 7" id="KW-0418">Kinase</keyword>
<evidence type="ECO:0000256" key="1">
    <source>
        <dbReference type="ARBA" id="ARBA00022679"/>
    </source>
</evidence>
<keyword evidence="12" id="KW-1185">Reference proteome</keyword>
<feature type="compositionally biased region" description="Basic residues" evidence="8">
    <location>
        <begin position="14"/>
        <end position="23"/>
    </location>
</feature>
<dbReference type="Proteomes" id="UP000315321">
    <property type="component" value="Unassembled WGS sequence"/>
</dbReference>
<evidence type="ECO:0000313" key="12">
    <source>
        <dbReference type="Proteomes" id="UP000315321"/>
    </source>
</evidence>
<evidence type="ECO:0000256" key="7">
    <source>
        <dbReference type="RuleBase" id="RU003733"/>
    </source>
</evidence>